<organism evidence="8">
    <name type="scientific">Oryza punctata</name>
    <name type="common">Red rice</name>
    <dbReference type="NCBI Taxonomy" id="4537"/>
    <lineage>
        <taxon>Eukaryota</taxon>
        <taxon>Viridiplantae</taxon>
        <taxon>Streptophyta</taxon>
        <taxon>Embryophyta</taxon>
        <taxon>Tracheophyta</taxon>
        <taxon>Spermatophyta</taxon>
        <taxon>Magnoliopsida</taxon>
        <taxon>Liliopsida</taxon>
        <taxon>Poales</taxon>
        <taxon>Poaceae</taxon>
        <taxon>BOP clade</taxon>
        <taxon>Oryzoideae</taxon>
        <taxon>Oryzeae</taxon>
        <taxon>Oryzinae</taxon>
        <taxon>Oryza</taxon>
    </lineage>
</organism>
<dbReference type="InterPro" id="IPR003340">
    <property type="entry name" value="B3_DNA-bd"/>
</dbReference>
<sequence>MKRSDAPAFPTPSFPIPHSPTRQWRLQVKRSPQAAIRSADSDAEASRRTPRRPRRPAITIFRKPEFDWYCCAKINRKESDIREQVSEEKVVTFCASCTRMAGARGSPSFGGGGSRDIEGHDDFVGGGQHNRYHRILEAMSSPLVRRENVVHHQYPTGLIHHPSSTMPVAPCSYVPRYTMLPLQHHHRQLQISQENFQDRVPSNNVAAPHVPSNFQDLRPMCNGPPFMSFGHTASNRNVLYQNLTPYSFNAWTSNNMPRNPVYTSYHPTAIEDHHATPFHINNHDTDQGFFTVSTSFRVDQSFVRAPSPFPPVSSSSRCFSSAQISNGPTHAKQAKKSDIKDPPIILRSDTGSEKNDELDQTPASEPPSMNHNSENLTIRFNCREYRVILRKELTNSDVGNIGRIVMPKRDAEAHLPALHQREGVKLKMDDFKLETTWNFKYRFWPNNKSRMYVLESTGGFVKQHGLQTGDIFIIYKSSESEKFVVCGEKAIKPNAVMPIVDCSCKNELNNSEECGFTISLQTKKT</sequence>
<dbReference type="GO" id="GO:0003700">
    <property type="term" value="F:DNA-binding transcription factor activity"/>
    <property type="evidence" value="ECO:0007669"/>
    <property type="project" value="InterPro"/>
</dbReference>
<keyword evidence="2" id="KW-0805">Transcription regulation</keyword>
<protein>
    <recommendedName>
        <fullName evidence="7">TF-B3 domain-containing protein</fullName>
    </recommendedName>
</protein>
<dbReference type="Gramene" id="OPUNC04G27110.1">
    <property type="protein sequence ID" value="OPUNC04G27110.1"/>
    <property type="gene ID" value="OPUNC04G27110"/>
</dbReference>
<dbReference type="SMART" id="SM01019">
    <property type="entry name" value="B3"/>
    <property type="match status" value="1"/>
</dbReference>
<feature type="compositionally biased region" description="Polar residues" evidence="6">
    <location>
        <begin position="361"/>
        <end position="374"/>
    </location>
</feature>
<feature type="region of interest" description="Disordered" evidence="6">
    <location>
        <begin position="1"/>
        <end position="57"/>
    </location>
</feature>
<dbReference type="FunFam" id="2.40.330.10:FF:000003">
    <property type="entry name" value="B3 domain-containing transcription factor FUS3"/>
    <property type="match status" value="1"/>
</dbReference>
<evidence type="ECO:0000256" key="3">
    <source>
        <dbReference type="ARBA" id="ARBA00023125"/>
    </source>
</evidence>
<evidence type="ECO:0000256" key="1">
    <source>
        <dbReference type="ARBA" id="ARBA00004123"/>
    </source>
</evidence>
<dbReference type="AlphaFoldDB" id="A0A0E0KWS6"/>
<keyword evidence="4" id="KW-0804">Transcription</keyword>
<reference evidence="8" key="2">
    <citation type="submission" date="2018-05" db="EMBL/GenBank/DDBJ databases">
        <title>OpunRS2 (Oryza punctata Reference Sequence Version 2).</title>
        <authorList>
            <person name="Zhang J."/>
            <person name="Kudrna D."/>
            <person name="Lee S."/>
            <person name="Talag J."/>
            <person name="Welchert J."/>
            <person name="Wing R.A."/>
        </authorList>
    </citation>
    <scope>NUCLEOTIDE SEQUENCE [LARGE SCALE GENOMIC DNA]</scope>
</reference>
<proteinExistence type="predicted"/>
<dbReference type="Proteomes" id="UP000026962">
    <property type="component" value="Chromosome 4"/>
</dbReference>
<feature type="compositionally biased region" description="Pro residues" evidence="6">
    <location>
        <begin position="9"/>
        <end position="18"/>
    </location>
</feature>
<feature type="compositionally biased region" description="Low complexity" evidence="6">
    <location>
        <begin position="307"/>
        <end position="322"/>
    </location>
</feature>
<feature type="region of interest" description="Disordered" evidence="6">
    <location>
        <begin position="307"/>
        <end position="374"/>
    </location>
</feature>
<dbReference type="InterPro" id="IPR015300">
    <property type="entry name" value="DNA-bd_pseudobarrel_sf"/>
</dbReference>
<dbReference type="STRING" id="4537.A0A0E0KWS6"/>
<dbReference type="PANTHER" id="PTHR31140">
    <property type="entry name" value="B3 DOMAIN-CONTAINING TRANSCRIPTION FACTOR ABI3"/>
    <property type="match status" value="1"/>
</dbReference>
<feature type="domain" description="TF-B3" evidence="7">
    <location>
        <begin position="389"/>
        <end position="491"/>
    </location>
</feature>
<accession>A0A0E0KWS6</accession>
<evidence type="ECO:0000313" key="9">
    <source>
        <dbReference type="Proteomes" id="UP000026962"/>
    </source>
</evidence>
<evidence type="ECO:0000256" key="4">
    <source>
        <dbReference type="ARBA" id="ARBA00023163"/>
    </source>
</evidence>
<dbReference type="GO" id="GO:0003677">
    <property type="term" value="F:DNA binding"/>
    <property type="evidence" value="ECO:0007669"/>
    <property type="project" value="UniProtKB-KW"/>
</dbReference>
<keyword evidence="9" id="KW-1185">Reference proteome</keyword>
<dbReference type="OMA" id="PMCNGPP"/>
<name>A0A0E0KWS6_ORYPU</name>
<dbReference type="GO" id="GO:0005634">
    <property type="term" value="C:nucleus"/>
    <property type="evidence" value="ECO:0007669"/>
    <property type="project" value="UniProtKB-SubCell"/>
</dbReference>
<keyword evidence="3" id="KW-0238">DNA-binding</keyword>
<dbReference type="SUPFAM" id="SSF101936">
    <property type="entry name" value="DNA-binding pseudobarrel domain"/>
    <property type="match status" value="1"/>
</dbReference>
<evidence type="ECO:0000313" key="8">
    <source>
        <dbReference type="EnsemblPlants" id="OPUNC04G27110.1"/>
    </source>
</evidence>
<dbReference type="Gene3D" id="2.40.330.10">
    <property type="entry name" value="DNA-binding pseudobarrel domain"/>
    <property type="match status" value="1"/>
</dbReference>
<evidence type="ECO:0000256" key="5">
    <source>
        <dbReference type="ARBA" id="ARBA00023242"/>
    </source>
</evidence>
<dbReference type="PROSITE" id="PS50863">
    <property type="entry name" value="B3"/>
    <property type="match status" value="1"/>
</dbReference>
<dbReference type="EnsemblPlants" id="OPUNC04G27110.1">
    <property type="protein sequence ID" value="OPUNC04G27110.1"/>
    <property type="gene ID" value="OPUNC04G27110"/>
</dbReference>
<dbReference type="Pfam" id="PF02362">
    <property type="entry name" value="B3"/>
    <property type="match status" value="1"/>
</dbReference>
<keyword evidence="5" id="KW-0539">Nucleus</keyword>
<reference evidence="8" key="1">
    <citation type="submission" date="2015-04" db="UniProtKB">
        <authorList>
            <consortium name="EnsemblPlants"/>
        </authorList>
    </citation>
    <scope>IDENTIFICATION</scope>
</reference>
<evidence type="ECO:0000259" key="7">
    <source>
        <dbReference type="PROSITE" id="PS50863"/>
    </source>
</evidence>
<evidence type="ECO:0000256" key="2">
    <source>
        <dbReference type="ARBA" id="ARBA00023015"/>
    </source>
</evidence>
<evidence type="ECO:0000256" key="6">
    <source>
        <dbReference type="SAM" id="MobiDB-lite"/>
    </source>
</evidence>
<dbReference type="CDD" id="cd10017">
    <property type="entry name" value="B3_DNA"/>
    <property type="match status" value="1"/>
</dbReference>
<dbReference type="PANTHER" id="PTHR31140:SF12">
    <property type="entry name" value="B3 DOMAIN-CONTAINING PROTEIN OS04G0676650-RELATED"/>
    <property type="match status" value="1"/>
</dbReference>
<dbReference type="HOGENOM" id="CLU_025764_0_0_1"/>
<dbReference type="InterPro" id="IPR044800">
    <property type="entry name" value="LEC2-like"/>
</dbReference>
<comment type="subcellular location">
    <subcellularLocation>
        <location evidence="1">Nucleus</location>
    </subcellularLocation>
</comment>
<dbReference type="eggNOG" id="ENOG502S3BX">
    <property type="taxonomic scope" value="Eukaryota"/>
</dbReference>